<evidence type="ECO:0000313" key="3">
    <source>
        <dbReference type="Proteomes" id="UP000298133"/>
    </source>
</evidence>
<dbReference type="PANTHER" id="PTHR39555:SF1">
    <property type="entry name" value="TYPE IV PILUS INNER MEMBRANE COMPONENT PILO"/>
    <property type="match status" value="1"/>
</dbReference>
<dbReference type="PANTHER" id="PTHR39555">
    <property type="entry name" value="FIMBRIAL ASSEMBLY PROTEIN PILO-LIKE PROTEIN-RELATED"/>
    <property type="match status" value="1"/>
</dbReference>
<dbReference type="InterPro" id="IPR007445">
    <property type="entry name" value="PilO"/>
</dbReference>
<name>A0A4Y8UF44_9GAMM</name>
<reference evidence="2 3" key="1">
    <citation type="submission" date="2019-03" db="EMBL/GenBank/DDBJ databases">
        <title>Draft genome of Gammaproteobacteria bacterium LSUCC0057, a member of the SAR92 clade.</title>
        <authorList>
            <person name="Lanclos V.C."/>
            <person name="Doiron C."/>
            <person name="Henson M.W."/>
            <person name="Thrash J.C."/>
        </authorList>
    </citation>
    <scope>NUCLEOTIDE SEQUENCE [LARGE SCALE GENOMIC DNA]</scope>
    <source>
        <strain evidence="2 3">LSUCC0057</strain>
    </source>
</reference>
<comment type="caution">
    <text evidence="2">The sequence shown here is derived from an EMBL/GenBank/DDBJ whole genome shotgun (WGS) entry which is preliminary data.</text>
</comment>
<dbReference type="PIRSF" id="PIRSF016482">
    <property type="entry name" value="PilO"/>
    <property type="match status" value="1"/>
</dbReference>
<dbReference type="Proteomes" id="UP000298133">
    <property type="component" value="Unassembled WGS sequence"/>
</dbReference>
<keyword evidence="3" id="KW-1185">Reference proteome</keyword>
<sequence>MAGARRWQQIMMALRVAVQRCRAVLQSDWRALRQTDFAQLDVAKTGLWPPELRRAALVLAFLLSFAAGFAVLLGPQGEERQQAQAREQQLLDRYARLAFQAAHLATYREQMQQLGGDLEKLLQQLPSDAEVPALLEEITRLANGSGLAVESLSLQDEREATFYTELPIALQVVGGFHDFGHFMAGLASLPRIVTLHDFTLRSDDNGTLTLSIAALTYRHQAAPQVQP</sequence>
<keyword evidence="1" id="KW-0472">Membrane</keyword>
<dbReference type="InterPro" id="IPR014717">
    <property type="entry name" value="Transl_elong_EF1B/ribsomal_bS6"/>
</dbReference>
<dbReference type="Pfam" id="PF04350">
    <property type="entry name" value="PilO"/>
    <property type="match status" value="1"/>
</dbReference>
<keyword evidence="1" id="KW-0812">Transmembrane</keyword>
<dbReference type="AlphaFoldDB" id="A0A4Y8UF44"/>
<dbReference type="OrthoDB" id="9802133at2"/>
<dbReference type="GO" id="GO:0043683">
    <property type="term" value="P:type IV pilus assembly"/>
    <property type="evidence" value="ECO:0007669"/>
    <property type="project" value="InterPro"/>
</dbReference>
<organism evidence="2 3">
    <name type="scientific">Gammaproteobacteria bacterium LSUCC0057</name>
    <dbReference type="NCBI Taxonomy" id="2559237"/>
    <lineage>
        <taxon>Bacteria</taxon>
        <taxon>Pseudomonadati</taxon>
        <taxon>Pseudomonadota</taxon>
        <taxon>Gammaproteobacteria</taxon>
        <taxon>Cellvibrionales</taxon>
        <taxon>Porticoccaceae</taxon>
        <taxon>SAR92 clade</taxon>
    </lineage>
</organism>
<keyword evidence="1" id="KW-1133">Transmembrane helix</keyword>
<protein>
    <submittedName>
        <fullName evidence="2">Pilus assembly protein PilP</fullName>
    </submittedName>
</protein>
<evidence type="ECO:0000313" key="2">
    <source>
        <dbReference type="EMBL" id="TFH67456.1"/>
    </source>
</evidence>
<dbReference type="EMBL" id="SPIA01000003">
    <property type="protein sequence ID" value="TFH67456.1"/>
    <property type="molecule type" value="Genomic_DNA"/>
</dbReference>
<evidence type="ECO:0000256" key="1">
    <source>
        <dbReference type="SAM" id="Phobius"/>
    </source>
</evidence>
<feature type="transmembrane region" description="Helical" evidence="1">
    <location>
        <begin position="55"/>
        <end position="74"/>
    </location>
</feature>
<gene>
    <name evidence="2" type="ORF">E3W66_08175</name>
</gene>
<dbReference type="GO" id="GO:0043107">
    <property type="term" value="P:type IV pilus-dependent motility"/>
    <property type="evidence" value="ECO:0007669"/>
    <property type="project" value="InterPro"/>
</dbReference>
<proteinExistence type="predicted"/>
<accession>A0A4Y8UF44</accession>
<dbReference type="Gene3D" id="3.30.70.60">
    <property type="match status" value="1"/>
</dbReference>